<dbReference type="InterPro" id="IPR036875">
    <property type="entry name" value="Znf_CCHC_sf"/>
</dbReference>
<dbReference type="PROSITE" id="PS50158">
    <property type="entry name" value="ZF_CCHC"/>
    <property type="match status" value="1"/>
</dbReference>
<keyword evidence="5" id="KW-1185">Reference proteome</keyword>
<feature type="region of interest" description="Disordered" evidence="2">
    <location>
        <begin position="47"/>
        <end position="80"/>
    </location>
</feature>
<gene>
    <name evidence="4" type="ORF">OCTVUL_1B016238</name>
</gene>
<protein>
    <submittedName>
        <fullName evidence="4">---NA</fullName>
    </submittedName>
</protein>
<organism evidence="4 5">
    <name type="scientific">Octopus vulgaris</name>
    <name type="common">Common octopus</name>
    <dbReference type="NCBI Taxonomy" id="6645"/>
    <lineage>
        <taxon>Eukaryota</taxon>
        <taxon>Metazoa</taxon>
        <taxon>Spiralia</taxon>
        <taxon>Lophotrochozoa</taxon>
        <taxon>Mollusca</taxon>
        <taxon>Cephalopoda</taxon>
        <taxon>Coleoidea</taxon>
        <taxon>Octopodiformes</taxon>
        <taxon>Octopoda</taxon>
        <taxon>Incirrata</taxon>
        <taxon>Octopodidae</taxon>
        <taxon>Octopus</taxon>
    </lineage>
</organism>
<dbReference type="EMBL" id="OX597826">
    <property type="protein sequence ID" value="CAI9731876.1"/>
    <property type="molecule type" value="Genomic_DNA"/>
</dbReference>
<feature type="compositionally biased region" description="Basic and acidic residues" evidence="2">
    <location>
        <begin position="68"/>
        <end position="80"/>
    </location>
</feature>
<feature type="domain" description="CCHC-type" evidence="3">
    <location>
        <begin position="35"/>
        <end position="49"/>
    </location>
</feature>
<proteinExistence type="predicted"/>
<accession>A0AA36BE12</accession>
<dbReference type="AlphaFoldDB" id="A0AA36BE12"/>
<evidence type="ECO:0000259" key="3">
    <source>
        <dbReference type="PROSITE" id="PS50158"/>
    </source>
</evidence>
<dbReference type="GO" id="GO:0008270">
    <property type="term" value="F:zinc ion binding"/>
    <property type="evidence" value="ECO:0007669"/>
    <property type="project" value="UniProtKB-KW"/>
</dbReference>
<dbReference type="Proteomes" id="UP001162480">
    <property type="component" value="Chromosome 13"/>
</dbReference>
<evidence type="ECO:0000313" key="4">
    <source>
        <dbReference type="EMBL" id="CAI9731876.1"/>
    </source>
</evidence>
<dbReference type="SUPFAM" id="SSF57756">
    <property type="entry name" value="Retrovirus zinc finger-like domains"/>
    <property type="match status" value="1"/>
</dbReference>
<keyword evidence="1" id="KW-0479">Metal-binding</keyword>
<keyword evidence="1" id="KW-0863">Zinc-finger</keyword>
<evidence type="ECO:0000256" key="2">
    <source>
        <dbReference type="SAM" id="MobiDB-lite"/>
    </source>
</evidence>
<dbReference type="InterPro" id="IPR001878">
    <property type="entry name" value="Znf_CCHC"/>
</dbReference>
<evidence type="ECO:0000313" key="5">
    <source>
        <dbReference type="Proteomes" id="UP001162480"/>
    </source>
</evidence>
<reference evidence="4" key="1">
    <citation type="submission" date="2023-08" db="EMBL/GenBank/DDBJ databases">
        <authorList>
            <person name="Alioto T."/>
            <person name="Alioto T."/>
            <person name="Gomez Garrido J."/>
        </authorList>
    </citation>
    <scope>NUCLEOTIDE SEQUENCE</scope>
</reference>
<keyword evidence="1" id="KW-0862">Zinc</keyword>
<name>A0AA36BE12_OCTVU</name>
<sequence length="143" mass="15936">MTKNNKKRATTLSAAAAKKMISSATTAISRGKKPRCLKCGQKGHIRAKCGHSTTEEPHLETSTTENEEEKKDKKEVTHPRIDTHTDAYIIAQRLTCDVKEEKENGSEERIVVVLPVGPEKGDINNIQKNQTKNSPTIWKCIKV</sequence>
<dbReference type="GO" id="GO:0003676">
    <property type="term" value="F:nucleic acid binding"/>
    <property type="evidence" value="ECO:0007669"/>
    <property type="project" value="InterPro"/>
</dbReference>
<evidence type="ECO:0000256" key="1">
    <source>
        <dbReference type="PROSITE-ProRule" id="PRU00047"/>
    </source>
</evidence>